<dbReference type="Pfam" id="PF13483">
    <property type="entry name" value="Lactamase_B_3"/>
    <property type="match status" value="1"/>
</dbReference>
<dbReference type="EMBL" id="MHMW01000021">
    <property type="protein sequence ID" value="OGZ33966.1"/>
    <property type="molecule type" value="Genomic_DNA"/>
</dbReference>
<dbReference type="PANTHER" id="PTHR42967">
    <property type="entry name" value="METAL DEPENDENT HYDROLASE"/>
    <property type="match status" value="1"/>
</dbReference>
<dbReference type="SUPFAM" id="SSF56281">
    <property type="entry name" value="Metallo-hydrolase/oxidoreductase"/>
    <property type="match status" value="1"/>
</dbReference>
<name>A0A1G2F7C2_9BACT</name>
<reference evidence="1 2" key="1">
    <citation type="journal article" date="2016" name="Nat. Commun.">
        <title>Thousands of microbial genomes shed light on interconnected biogeochemical processes in an aquifer system.</title>
        <authorList>
            <person name="Anantharaman K."/>
            <person name="Brown C.T."/>
            <person name="Hug L.A."/>
            <person name="Sharon I."/>
            <person name="Castelle C.J."/>
            <person name="Probst A.J."/>
            <person name="Thomas B.C."/>
            <person name="Singh A."/>
            <person name="Wilkins M.J."/>
            <person name="Karaoz U."/>
            <person name="Brodie E.L."/>
            <person name="Williams K.H."/>
            <person name="Hubbard S.S."/>
            <person name="Banfield J.F."/>
        </authorList>
    </citation>
    <scope>NUCLEOTIDE SEQUENCE [LARGE SCALE GENOMIC DNA]</scope>
</reference>
<accession>A0A1G2F7C2</accession>
<gene>
    <name evidence="1" type="ORF">A2Y98_00630</name>
</gene>
<organism evidence="1 2">
    <name type="scientific">Candidatus Portnoybacteria bacterium RBG_19FT_COMBO_36_7</name>
    <dbReference type="NCBI Taxonomy" id="1801992"/>
    <lineage>
        <taxon>Bacteria</taxon>
        <taxon>Candidatus Portnoyibacteriota</taxon>
    </lineage>
</organism>
<protein>
    <recommendedName>
        <fullName evidence="3">Lactamase</fullName>
    </recommendedName>
</protein>
<comment type="caution">
    <text evidence="1">The sequence shown here is derived from an EMBL/GenBank/DDBJ whole genome shotgun (WGS) entry which is preliminary data.</text>
</comment>
<evidence type="ECO:0008006" key="3">
    <source>
        <dbReference type="Google" id="ProtNLM"/>
    </source>
</evidence>
<dbReference type="Proteomes" id="UP000179099">
    <property type="component" value="Unassembled WGS sequence"/>
</dbReference>
<dbReference type="PANTHER" id="PTHR42967:SF1">
    <property type="entry name" value="MBL FOLD METALLO-HYDROLASE"/>
    <property type="match status" value="1"/>
</dbReference>
<sequence>MVITWYGQSCFKIQSGETVLVTDPFDKGIGLTPPRGQANIVTISHQHYDHNNMEALAASNPLVIEGPGEYEVKGVNIIGLETFHDQKEGKERGKSTSYVIEMEGIKICHLGDIGQVKLDNTQIEIIDGIDILMIPVGGIYTVNGEEAADIINQIEPKIVIPMHYKIPGLAIKLEGLEDFLEEMGVSKKEAVERLTIKKKDLPEEGPDVVVMKI</sequence>
<evidence type="ECO:0000313" key="1">
    <source>
        <dbReference type="EMBL" id="OGZ33966.1"/>
    </source>
</evidence>
<dbReference type="STRING" id="1801992.A2Y98_00630"/>
<dbReference type="InterPro" id="IPR036866">
    <property type="entry name" value="RibonucZ/Hydroxyglut_hydro"/>
</dbReference>
<proteinExistence type="predicted"/>
<evidence type="ECO:0000313" key="2">
    <source>
        <dbReference type="Proteomes" id="UP000179099"/>
    </source>
</evidence>
<dbReference type="Gene3D" id="3.60.15.10">
    <property type="entry name" value="Ribonuclease Z/Hydroxyacylglutathione hydrolase-like"/>
    <property type="match status" value="1"/>
</dbReference>
<dbReference type="AlphaFoldDB" id="A0A1G2F7C2"/>